<dbReference type="GO" id="GO:0046922">
    <property type="term" value="F:peptide-O-fucosyltransferase activity"/>
    <property type="evidence" value="ECO:0000318"/>
    <property type="project" value="GO_Central"/>
</dbReference>
<evidence type="ECO:0000256" key="17">
    <source>
        <dbReference type="SAM" id="SignalP"/>
    </source>
</evidence>
<evidence type="ECO:0000256" key="7">
    <source>
        <dbReference type="ARBA" id="ARBA00022679"/>
    </source>
</evidence>
<accession>A0A7M7NP56</accession>
<dbReference type="GO" id="GO:0007219">
    <property type="term" value="P:Notch signaling pathway"/>
    <property type="evidence" value="ECO:0007669"/>
    <property type="project" value="UniProtKB-KW"/>
</dbReference>
<evidence type="ECO:0000256" key="15">
    <source>
        <dbReference type="ARBA" id="ARBA00047273"/>
    </source>
</evidence>
<dbReference type="UniPathway" id="UPA00378"/>
<dbReference type="CDD" id="cd11302">
    <property type="entry name" value="O-FucT-1"/>
    <property type="match status" value="1"/>
</dbReference>
<dbReference type="CTD" id="23509"/>
<evidence type="ECO:0000313" key="18">
    <source>
        <dbReference type="EnsemblMetazoa" id="XP_030838511"/>
    </source>
</evidence>
<evidence type="ECO:0000256" key="10">
    <source>
        <dbReference type="ARBA" id="ARBA00023157"/>
    </source>
</evidence>
<dbReference type="InterPro" id="IPR039922">
    <property type="entry name" value="POFUT1"/>
</dbReference>
<dbReference type="AlphaFoldDB" id="A0A7M7NP56"/>
<keyword evidence="9" id="KW-0914">Notch signaling pathway</keyword>
<comment type="similarity">
    <text evidence="3">Belongs to the glycosyltransferase 65 family.</text>
</comment>
<proteinExistence type="inferred from homology"/>
<evidence type="ECO:0000256" key="12">
    <source>
        <dbReference type="ARBA" id="ARBA00023253"/>
    </source>
</evidence>
<dbReference type="RefSeq" id="XP_030838512.1">
    <property type="nucleotide sequence ID" value="XM_030982652.1"/>
</dbReference>
<evidence type="ECO:0000256" key="4">
    <source>
        <dbReference type="ARBA" id="ARBA00012196"/>
    </source>
</evidence>
<dbReference type="InParanoid" id="A0A7M7NP56"/>
<dbReference type="Proteomes" id="UP000007110">
    <property type="component" value="Unassembled WGS sequence"/>
</dbReference>
<dbReference type="GeneID" id="589493"/>
<dbReference type="OMA" id="CANVEGT"/>
<dbReference type="EnsemblMetazoa" id="XM_030982652">
    <property type="protein sequence ID" value="XP_030838512"/>
    <property type="gene ID" value="GeneID_589493"/>
</dbReference>
<keyword evidence="12" id="KW-0294">Fucose metabolism</keyword>
<sequence>MRLLLSLSSLVLSLTLSLCEDHLDSDFQSNEGLVVTDEREDGVFSAGGAGLEVSQAAPKLEWDPNGYFTFCPCMGRFGNQAEHYLGSLAFGKALNRTIILPPFRTYINIPFTDWFQFEPMLEFYPRLITMETFMEELAPKYWPENERRGYCWLYLNSDAQCEMKRGNPFGPFWDGFGINFAEEIKFEIFSHADLSNTQDMEKIKEHWDRSFPVKDHPVLALKGAPAPFPMRASNRVIQNYFKWNEGLFAEAKHHMDHLFNGEPYVGIHLRTGIDWERSCETVEGMRQMMASPQCHKVGQEPVTKAMCYPTKEMVLEETRAAVEKYKTKHVFIATDKFSYQKELKEMFGDEVKVHHLDPHMPQIDLIILGQSEFFIGNCVSSFTSFVKRERDGNGKPSTFWSIGV</sequence>
<keyword evidence="7" id="KW-0808">Transferase</keyword>
<dbReference type="PANTHER" id="PTHR21420">
    <property type="entry name" value="GDP-FUCOSE PROTEIN O-FUCOSYLTRANSFERASE 1"/>
    <property type="match status" value="1"/>
</dbReference>
<evidence type="ECO:0000256" key="8">
    <source>
        <dbReference type="ARBA" id="ARBA00022824"/>
    </source>
</evidence>
<feature type="signal peptide" evidence="17">
    <location>
        <begin position="1"/>
        <end position="19"/>
    </location>
</feature>
<dbReference type="GO" id="GO:0005783">
    <property type="term" value="C:endoplasmic reticulum"/>
    <property type="evidence" value="ECO:0000318"/>
    <property type="project" value="GO_Central"/>
</dbReference>
<dbReference type="GO" id="GO:0036066">
    <property type="term" value="P:protein O-linked glycosylation via fucose"/>
    <property type="evidence" value="ECO:0000318"/>
    <property type="project" value="GO_Central"/>
</dbReference>
<keyword evidence="8" id="KW-0256">Endoplasmic reticulum</keyword>
<organism evidence="18 19">
    <name type="scientific">Strongylocentrotus purpuratus</name>
    <name type="common">Purple sea urchin</name>
    <dbReference type="NCBI Taxonomy" id="7668"/>
    <lineage>
        <taxon>Eukaryota</taxon>
        <taxon>Metazoa</taxon>
        <taxon>Echinodermata</taxon>
        <taxon>Eleutherozoa</taxon>
        <taxon>Echinozoa</taxon>
        <taxon>Echinoidea</taxon>
        <taxon>Euechinoidea</taxon>
        <taxon>Echinacea</taxon>
        <taxon>Camarodonta</taxon>
        <taxon>Echinidea</taxon>
        <taxon>Strongylocentrotidae</taxon>
        <taxon>Strongylocentrotus</taxon>
    </lineage>
</organism>
<keyword evidence="19" id="KW-1185">Reference proteome</keyword>
<evidence type="ECO:0000256" key="1">
    <source>
        <dbReference type="ARBA" id="ARBA00004240"/>
    </source>
</evidence>
<dbReference type="RefSeq" id="XP_030838511.1">
    <property type="nucleotide sequence ID" value="XM_030982651.1"/>
</dbReference>
<dbReference type="GO" id="GO:0006004">
    <property type="term" value="P:fucose metabolic process"/>
    <property type="evidence" value="ECO:0007669"/>
    <property type="project" value="UniProtKB-KW"/>
</dbReference>
<reference evidence="18" key="2">
    <citation type="submission" date="2021-01" db="UniProtKB">
        <authorList>
            <consortium name="EnsemblMetazoa"/>
        </authorList>
    </citation>
    <scope>IDENTIFICATION</scope>
</reference>
<evidence type="ECO:0000313" key="19">
    <source>
        <dbReference type="Proteomes" id="UP000007110"/>
    </source>
</evidence>
<dbReference type="EnsemblMetazoa" id="XM_030982651">
    <property type="protein sequence ID" value="XP_030838511"/>
    <property type="gene ID" value="GeneID_589493"/>
</dbReference>
<evidence type="ECO:0000256" key="6">
    <source>
        <dbReference type="ARBA" id="ARBA00022676"/>
    </source>
</evidence>
<name>A0A7M7NP56_STRPU</name>
<keyword evidence="17" id="KW-0732">Signal</keyword>
<keyword evidence="10" id="KW-1015">Disulfide bond</keyword>
<evidence type="ECO:0000256" key="2">
    <source>
        <dbReference type="ARBA" id="ARBA00004922"/>
    </source>
</evidence>
<feature type="chain" id="PRO_5033597264" description="GDP-fucose protein O-fucosyltransferase 1" evidence="17">
    <location>
        <begin position="20"/>
        <end position="404"/>
    </location>
</feature>
<comment type="catalytic activity">
    <reaction evidence="16">
        <text>L-seryl-[protein] + GDP-beta-L-fucose = 3-O-(alpha-L-fucosyl)-L-seryl-[protein] + GDP + H(+)</text>
        <dbReference type="Rhea" id="RHEA:63644"/>
        <dbReference type="Rhea" id="RHEA-COMP:9863"/>
        <dbReference type="Rhea" id="RHEA-COMP:17914"/>
        <dbReference type="ChEBI" id="CHEBI:15378"/>
        <dbReference type="ChEBI" id="CHEBI:29999"/>
        <dbReference type="ChEBI" id="CHEBI:57273"/>
        <dbReference type="ChEBI" id="CHEBI:58189"/>
        <dbReference type="ChEBI" id="CHEBI:189632"/>
        <dbReference type="EC" id="2.4.1.221"/>
    </reaction>
    <physiologicalReaction direction="left-to-right" evidence="16">
        <dbReference type="Rhea" id="RHEA:63645"/>
    </physiologicalReaction>
</comment>
<dbReference type="Gene3D" id="3.40.50.11350">
    <property type="match status" value="1"/>
</dbReference>
<dbReference type="Pfam" id="PF10250">
    <property type="entry name" value="O-FucT"/>
    <property type="match status" value="1"/>
</dbReference>
<dbReference type="InterPro" id="IPR019378">
    <property type="entry name" value="GDP-Fuc_O-FucTrfase"/>
</dbReference>
<evidence type="ECO:0000256" key="11">
    <source>
        <dbReference type="ARBA" id="ARBA00023180"/>
    </source>
</evidence>
<comment type="catalytic activity">
    <reaction evidence="15">
        <text>L-threonyl-[protein] + GDP-beta-L-fucose = 3-O-(alpha-L-fucosyl)-L-threonyl-[protein] + GDP + H(+)</text>
        <dbReference type="Rhea" id="RHEA:70491"/>
        <dbReference type="Rhea" id="RHEA-COMP:11060"/>
        <dbReference type="Rhea" id="RHEA-COMP:17915"/>
        <dbReference type="ChEBI" id="CHEBI:15378"/>
        <dbReference type="ChEBI" id="CHEBI:30013"/>
        <dbReference type="ChEBI" id="CHEBI:57273"/>
        <dbReference type="ChEBI" id="CHEBI:58189"/>
        <dbReference type="ChEBI" id="CHEBI:189631"/>
        <dbReference type="EC" id="2.4.1.221"/>
    </reaction>
    <physiologicalReaction direction="left-to-right" evidence="15">
        <dbReference type="Rhea" id="RHEA:70492"/>
    </physiologicalReaction>
</comment>
<comment type="pathway">
    <text evidence="2">Protein modification; protein glycosylation.</text>
</comment>
<dbReference type="GO" id="GO:0008593">
    <property type="term" value="P:regulation of Notch signaling pathway"/>
    <property type="evidence" value="ECO:0000318"/>
    <property type="project" value="GO_Central"/>
</dbReference>
<evidence type="ECO:0000256" key="5">
    <source>
        <dbReference type="ARBA" id="ARBA00021745"/>
    </source>
</evidence>
<protein>
    <recommendedName>
        <fullName evidence="5">GDP-fucose protein O-fucosyltransferase 1</fullName>
        <ecNumber evidence="4">2.4.1.221</ecNumber>
    </recommendedName>
    <alternativeName>
        <fullName evidence="14">Peptide-O-fucosyltransferase 1</fullName>
    </alternativeName>
</protein>
<evidence type="ECO:0000256" key="13">
    <source>
        <dbReference type="ARBA" id="ARBA00023277"/>
    </source>
</evidence>
<reference evidence="19" key="1">
    <citation type="submission" date="2015-02" db="EMBL/GenBank/DDBJ databases">
        <title>Genome sequencing for Strongylocentrotus purpuratus.</title>
        <authorList>
            <person name="Murali S."/>
            <person name="Liu Y."/>
            <person name="Vee V."/>
            <person name="English A."/>
            <person name="Wang M."/>
            <person name="Skinner E."/>
            <person name="Han Y."/>
            <person name="Muzny D.M."/>
            <person name="Worley K.C."/>
            <person name="Gibbs R.A."/>
        </authorList>
    </citation>
    <scope>NUCLEOTIDE SEQUENCE</scope>
</reference>
<evidence type="ECO:0000256" key="3">
    <source>
        <dbReference type="ARBA" id="ARBA00010626"/>
    </source>
</evidence>
<dbReference type="EC" id="2.4.1.221" evidence="4"/>
<dbReference type="PANTHER" id="PTHR21420:SF9">
    <property type="entry name" value="GDP-FUCOSE PROTEIN O-FUCOSYLTRANSFERASE 1"/>
    <property type="match status" value="1"/>
</dbReference>
<evidence type="ECO:0000256" key="9">
    <source>
        <dbReference type="ARBA" id="ARBA00022976"/>
    </source>
</evidence>
<evidence type="ECO:0000256" key="16">
    <source>
        <dbReference type="ARBA" id="ARBA00048647"/>
    </source>
</evidence>
<keyword evidence="11" id="KW-0325">Glycoprotein</keyword>
<dbReference type="Gene3D" id="3.40.50.11340">
    <property type="match status" value="1"/>
</dbReference>
<keyword evidence="6" id="KW-0328">Glycosyltransferase</keyword>
<keyword evidence="13" id="KW-0119">Carbohydrate metabolism</keyword>
<evidence type="ECO:0000256" key="14">
    <source>
        <dbReference type="ARBA" id="ARBA00033080"/>
    </source>
</evidence>
<comment type="subcellular location">
    <subcellularLocation>
        <location evidence="1">Endoplasmic reticulum</location>
    </subcellularLocation>
</comment>